<feature type="domain" description="Symplekin/Pta1 N-terminal" evidence="4">
    <location>
        <begin position="225"/>
        <end position="277"/>
    </location>
</feature>
<keyword evidence="2" id="KW-0507">mRNA processing</keyword>
<reference evidence="5" key="2">
    <citation type="submission" date="2017-10" db="EMBL/GenBank/DDBJ databases">
        <title>Ladona fulva Genome sequencing and assembly.</title>
        <authorList>
            <person name="Murali S."/>
            <person name="Richards S."/>
            <person name="Bandaranaike D."/>
            <person name="Bellair M."/>
            <person name="Blankenburg K."/>
            <person name="Chao H."/>
            <person name="Dinh H."/>
            <person name="Doddapaneni H."/>
            <person name="Dugan-Rocha S."/>
            <person name="Elkadiri S."/>
            <person name="Gnanaolivu R."/>
            <person name="Hernandez B."/>
            <person name="Skinner E."/>
            <person name="Javaid M."/>
            <person name="Lee S."/>
            <person name="Li M."/>
            <person name="Ming W."/>
            <person name="Munidasa M."/>
            <person name="Muniz J."/>
            <person name="Nguyen L."/>
            <person name="Hughes D."/>
            <person name="Osuji N."/>
            <person name="Pu L.-L."/>
            <person name="Puazo M."/>
            <person name="Qu C."/>
            <person name="Quiroz J."/>
            <person name="Raj R."/>
            <person name="Weissenberger G."/>
            <person name="Xin Y."/>
            <person name="Zou X."/>
            <person name="Han Y."/>
            <person name="Worley K."/>
            <person name="Muzny D."/>
            <person name="Gibbs R."/>
        </authorList>
    </citation>
    <scope>NUCLEOTIDE SEQUENCE</scope>
    <source>
        <strain evidence="5">Sampled in the wild</strain>
    </source>
</reference>
<evidence type="ECO:0000256" key="3">
    <source>
        <dbReference type="ARBA" id="ARBA00023242"/>
    </source>
</evidence>
<dbReference type="InterPro" id="IPR021850">
    <property type="entry name" value="Symplekin/Pta1"/>
</dbReference>
<dbReference type="AlphaFoldDB" id="A0A8K0KM22"/>
<keyword evidence="6" id="KW-1185">Reference proteome</keyword>
<feature type="domain" description="Symplekin/Pta1 N-terminal" evidence="4">
    <location>
        <begin position="119"/>
        <end position="174"/>
    </location>
</feature>
<dbReference type="InterPro" id="IPR032460">
    <property type="entry name" value="Symplekin/Pta1_N"/>
</dbReference>
<dbReference type="GO" id="GO:0006397">
    <property type="term" value="P:mRNA processing"/>
    <property type="evidence" value="ECO:0007669"/>
    <property type="project" value="UniProtKB-KW"/>
</dbReference>
<gene>
    <name evidence="5" type="ORF">J437_LFUL017090</name>
</gene>
<dbReference type="SUPFAM" id="SSF48371">
    <property type="entry name" value="ARM repeat"/>
    <property type="match status" value="1"/>
</dbReference>
<organism evidence="5 6">
    <name type="scientific">Ladona fulva</name>
    <name type="common">Scarce chaser dragonfly</name>
    <name type="synonym">Libellula fulva</name>
    <dbReference type="NCBI Taxonomy" id="123851"/>
    <lineage>
        <taxon>Eukaryota</taxon>
        <taxon>Metazoa</taxon>
        <taxon>Ecdysozoa</taxon>
        <taxon>Arthropoda</taxon>
        <taxon>Hexapoda</taxon>
        <taxon>Insecta</taxon>
        <taxon>Pterygota</taxon>
        <taxon>Palaeoptera</taxon>
        <taxon>Odonata</taxon>
        <taxon>Epiprocta</taxon>
        <taxon>Anisoptera</taxon>
        <taxon>Libelluloidea</taxon>
        <taxon>Libellulidae</taxon>
        <taxon>Ladona</taxon>
    </lineage>
</organism>
<dbReference type="PANTHER" id="PTHR15245:SF20">
    <property type="entry name" value="SYMPLEKIN"/>
    <property type="match status" value="1"/>
</dbReference>
<sequence>MARQDLESRRSTAAQFFMEEEQEENEPSYKRIVNLLNEAAVSTDTVKTDNLRKVQEIIIHKEPNLLDNFLDEMLGFQNDRCADVRKFVVGFIEEACKRDPDVLPKVVGNLHMFLQDTSAAVQKRVIQVASHLYRSALAWLSHARTVTEDMENAWAILTEIKTQIVKLVDSDNDGMIFDLLVKFHGSAHISSVNLMTCMGTLTLIAKMRPQFMGKVVVALEMLHSKIRTLSVKFLESVILLQTYPEEDSMRRDNDFSLEDIPLTLKIARRRKLEEEAK</sequence>
<dbReference type="InterPro" id="IPR016024">
    <property type="entry name" value="ARM-type_fold"/>
</dbReference>
<name>A0A8K0KM22_LADFU</name>
<proteinExistence type="predicted"/>
<accession>A0A8K0KM22</accession>
<evidence type="ECO:0000256" key="1">
    <source>
        <dbReference type="ARBA" id="ARBA00004123"/>
    </source>
</evidence>
<reference evidence="5" key="1">
    <citation type="submission" date="2013-04" db="EMBL/GenBank/DDBJ databases">
        <authorList>
            <person name="Qu J."/>
            <person name="Murali S.C."/>
            <person name="Bandaranaike D."/>
            <person name="Bellair M."/>
            <person name="Blankenburg K."/>
            <person name="Chao H."/>
            <person name="Dinh H."/>
            <person name="Doddapaneni H."/>
            <person name="Downs B."/>
            <person name="Dugan-Rocha S."/>
            <person name="Elkadiri S."/>
            <person name="Gnanaolivu R.D."/>
            <person name="Hernandez B."/>
            <person name="Javaid M."/>
            <person name="Jayaseelan J.C."/>
            <person name="Lee S."/>
            <person name="Li M."/>
            <person name="Ming W."/>
            <person name="Munidasa M."/>
            <person name="Muniz J."/>
            <person name="Nguyen L."/>
            <person name="Ongeri F."/>
            <person name="Osuji N."/>
            <person name="Pu L.-L."/>
            <person name="Puazo M."/>
            <person name="Qu C."/>
            <person name="Quiroz J."/>
            <person name="Raj R."/>
            <person name="Weissenberger G."/>
            <person name="Xin Y."/>
            <person name="Zou X."/>
            <person name="Han Y."/>
            <person name="Richards S."/>
            <person name="Worley K."/>
            <person name="Muzny D."/>
            <person name="Gibbs R."/>
        </authorList>
    </citation>
    <scope>NUCLEOTIDE SEQUENCE</scope>
    <source>
        <strain evidence="5">Sampled in the wild</strain>
    </source>
</reference>
<dbReference type="EMBL" id="KZ309223">
    <property type="protein sequence ID" value="KAG8237774.1"/>
    <property type="molecule type" value="Genomic_DNA"/>
</dbReference>
<evidence type="ECO:0000313" key="5">
    <source>
        <dbReference type="EMBL" id="KAG8237774.1"/>
    </source>
</evidence>
<keyword evidence="3" id="KW-0539">Nucleus</keyword>
<feature type="domain" description="Symplekin/Pta1 N-terminal" evidence="4">
    <location>
        <begin position="176"/>
        <end position="224"/>
    </location>
</feature>
<comment type="caution">
    <text evidence="5">The sequence shown here is derived from an EMBL/GenBank/DDBJ whole genome shotgun (WGS) entry which is preliminary data.</text>
</comment>
<evidence type="ECO:0000256" key="2">
    <source>
        <dbReference type="ARBA" id="ARBA00022664"/>
    </source>
</evidence>
<dbReference type="Gene3D" id="1.25.10.10">
    <property type="entry name" value="Leucine-rich Repeat Variant"/>
    <property type="match status" value="3"/>
</dbReference>
<dbReference type="Pfam" id="PF11935">
    <property type="entry name" value="SYMPK_PTA1_N"/>
    <property type="match status" value="3"/>
</dbReference>
<dbReference type="Proteomes" id="UP000792457">
    <property type="component" value="Unassembled WGS sequence"/>
</dbReference>
<dbReference type="PANTHER" id="PTHR15245">
    <property type="entry name" value="SYMPLEKIN-RELATED"/>
    <property type="match status" value="1"/>
</dbReference>
<evidence type="ECO:0000313" key="6">
    <source>
        <dbReference type="Proteomes" id="UP000792457"/>
    </source>
</evidence>
<dbReference type="GO" id="GO:0005847">
    <property type="term" value="C:mRNA cleavage and polyadenylation specificity factor complex"/>
    <property type="evidence" value="ECO:0007669"/>
    <property type="project" value="TreeGrafter"/>
</dbReference>
<dbReference type="OrthoDB" id="331600at2759"/>
<comment type="subcellular location">
    <subcellularLocation>
        <location evidence="1">Nucleus</location>
    </subcellularLocation>
</comment>
<protein>
    <recommendedName>
        <fullName evidence="4">Symplekin/Pta1 N-terminal domain-containing protein</fullName>
    </recommendedName>
</protein>
<evidence type="ECO:0000259" key="4">
    <source>
        <dbReference type="Pfam" id="PF11935"/>
    </source>
</evidence>
<dbReference type="InterPro" id="IPR011989">
    <property type="entry name" value="ARM-like"/>
</dbReference>